<dbReference type="Gene3D" id="2.40.37.20">
    <property type="entry name" value="D-serine dehydratase-like domain"/>
    <property type="match status" value="1"/>
</dbReference>
<evidence type="ECO:0000259" key="12">
    <source>
        <dbReference type="SMART" id="SM01119"/>
    </source>
</evidence>
<dbReference type="EC" id="4.3.1.18" evidence="9"/>
<dbReference type="FunFam" id="3.20.20.10:FF:000016">
    <property type="entry name" value="D-serine dehydratase"/>
    <property type="match status" value="1"/>
</dbReference>
<reference evidence="13" key="2">
    <citation type="submission" date="2025-08" db="UniProtKB">
        <authorList>
            <consortium name="Ensembl"/>
        </authorList>
    </citation>
    <scope>IDENTIFICATION</scope>
</reference>
<dbReference type="GO" id="GO:0046872">
    <property type="term" value="F:metal ion binding"/>
    <property type="evidence" value="ECO:0007669"/>
    <property type="project" value="UniProtKB-KW"/>
</dbReference>
<sequence length="370" mass="40835">MANSIEELLTPAFIVDLQKVQRNANVMIDRFKKLGVQLRPHMKTHKTIECGHIMTGGTRRCIVVSTLAEAFFFANHGFDDILYAFSLSLDKIDKCAELSERLELFHVLFDNMTVLEALKKKPLKKGKLWRVWLKLDCENGRAGILHTEAAAVDLAKAISESSGIELSGVYAHCGNTYKCSGAEEIQAVAQRTISAVLNFAEKLKSAGISCPKFTTGSTPSCSLPVEDMGLLNEVHPGNYIFYDLQQYLLGSCKMEDVAVRVLTRVVGHCPHRNQLLVDCGWTALSLHSLGHLQTGFAVIDGHPDLKLLGMTQEHGIIELVSGQLDYAKFPLGSLLSVIPYHSCATAAMHPTYFVHSEGKIVATWKPVRGW</sequence>
<keyword evidence="14" id="KW-1185">Reference proteome</keyword>
<dbReference type="RefSeq" id="XP_028662795.1">
    <property type="nucleotide sequence ID" value="XM_028806962.2"/>
</dbReference>
<dbReference type="AlphaFoldDB" id="A0A8C4SQD9"/>
<evidence type="ECO:0000256" key="9">
    <source>
        <dbReference type="ARBA" id="ARBA00066349"/>
    </source>
</evidence>
<evidence type="ECO:0000256" key="4">
    <source>
        <dbReference type="ARBA" id="ARBA00022723"/>
    </source>
</evidence>
<dbReference type="Pfam" id="PF14031">
    <property type="entry name" value="D-ser_dehydrat"/>
    <property type="match status" value="1"/>
</dbReference>
<proteinExistence type="inferred from homology"/>
<evidence type="ECO:0000256" key="7">
    <source>
        <dbReference type="ARBA" id="ARBA00023239"/>
    </source>
</evidence>
<evidence type="ECO:0000256" key="3">
    <source>
        <dbReference type="ARBA" id="ARBA00005323"/>
    </source>
</evidence>
<evidence type="ECO:0000256" key="2">
    <source>
        <dbReference type="ARBA" id="ARBA00001947"/>
    </source>
</evidence>
<name>A0A8C4SQD9_ERPCA</name>
<evidence type="ECO:0000256" key="6">
    <source>
        <dbReference type="ARBA" id="ARBA00022898"/>
    </source>
</evidence>
<dbReference type="PANTHER" id="PTHR28004:SF2">
    <property type="entry name" value="D-SERINE DEHYDRATASE"/>
    <property type="match status" value="1"/>
</dbReference>
<keyword evidence="4" id="KW-0479">Metal-binding</keyword>
<reference evidence="13" key="1">
    <citation type="submission" date="2021-06" db="EMBL/GenBank/DDBJ databases">
        <authorList>
            <consortium name="Wellcome Sanger Institute Data Sharing"/>
        </authorList>
    </citation>
    <scope>NUCLEOTIDE SEQUENCE [LARGE SCALE GENOMIC DNA]</scope>
</reference>
<dbReference type="InterPro" id="IPR029066">
    <property type="entry name" value="PLP-binding_barrel"/>
</dbReference>
<keyword evidence="6" id="KW-0663">Pyridoxal phosphate</keyword>
<dbReference type="PANTHER" id="PTHR28004">
    <property type="entry name" value="ZGC:162816-RELATED"/>
    <property type="match status" value="1"/>
</dbReference>
<comment type="cofactor">
    <cofactor evidence="1">
        <name>pyridoxal 5'-phosphate</name>
        <dbReference type="ChEBI" id="CHEBI:597326"/>
    </cofactor>
</comment>
<keyword evidence="7" id="KW-0456">Lyase</keyword>
<keyword evidence="5" id="KW-0862">Zinc</keyword>
<dbReference type="GO" id="GO:0036088">
    <property type="term" value="P:D-serine catabolic process"/>
    <property type="evidence" value="ECO:0007669"/>
    <property type="project" value="TreeGrafter"/>
</dbReference>
<evidence type="ECO:0000256" key="8">
    <source>
        <dbReference type="ARBA" id="ARBA00051198"/>
    </source>
</evidence>
<dbReference type="SUPFAM" id="SSF51419">
    <property type="entry name" value="PLP-binding barrel"/>
    <property type="match status" value="1"/>
</dbReference>
<evidence type="ECO:0000313" key="14">
    <source>
        <dbReference type="Proteomes" id="UP000694620"/>
    </source>
</evidence>
<evidence type="ECO:0000256" key="11">
    <source>
        <dbReference type="ARBA" id="ARBA00075219"/>
    </source>
</evidence>
<feature type="domain" description="D-serine dehydratase-like" evidence="12">
    <location>
        <begin position="258"/>
        <end position="356"/>
    </location>
</feature>
<evidence type="ECO:0000313" key="13">
    <source>
        <dbReference type="Ensembl" id="ENSECRP00000020114.1"/>
    </source>
</evidence>
<dbReference type="Gene3D" id="3.20.20.10">
    <property type="entry name" value="Alanine racemase"/>
    <property type="match status" value="1"/>
</dbReference>
<protein>
    <recommendedName>
        <fullName evidence="10">D-serine dehydratase</fullName>
        <ecNumber evidence="9">4.3.1.18</ecNumber>
    </recommendedName>
    <alternativeName>
        <fullName evidence="11">D-serine deaminase</fullName>
    </alternativeName>
</protein>
<comment type="similarity">
    <text evidence="3">Belongs to the DSD1 family.</text>
</comment>
<evidence type="ECO:0000256" key="10">
    <source>
        <dbReference type="ARBA" id="ARBA00069616"/>
    </source>
</evidence>
<dbReference type="InterPro" id="IPR026956">
    <property type="entry name" value="D-ser_dehydrat-like_dom"/>
</dbReference>
<dbReference type="InterPro" id="IPR001608">
    <property type="entry name" value="Ala_racemase_N"/>
</dbReference>
<organism evidence="13 14">
    <name type="scientific">Erpetoichthys calabaricus</name>
    <name type="common">Rope fish</name>
    <name type="synonym">Calamoichthys calabaricus</name>
    <dbReference type="NCBI Taxonomy" id="27687"/>
    <lineage>
        <taxon>Eukaryota</taxon>
        <taxon>Metazoa</taxon>
        <taxon>Chordata</taxon>
        <taxon>Craniata</taxon>
        <taxon>Vertebrata</taxon>
        <taxon>Euteleostomi</taxon>
        <taxon>Actinopterygii</taxon>
        <taxon>Polypteriformes</taxon>
        <taxon>Polypteridae</taxon>
        <taxon>Erpetoichthys</taxon>
    </lineage>
</organism>
<dbReference type="InterPro" id="IPR051466">
    <property type="entry name" value="D-amino_acid_metab_enzyme"/>
</dbReference>
<reference evidence="13" key="3">
    <citation type="submission" date="2025-09" db="UniProtKB">
        <authorList>
            <consortium name="Ensembl"/>
        </authorList>
    </citation>
    <scope>IDENTIFICATION</scope>
</reference>
<dbReference type="InterPro" id="IPR042208">
    <property type="entry name" value="D-ser_dehydrat-like_sf"/>
</dbReference>
<dbReference type="Proteomes" id="UP000694620">
    <property type="component" value="Chromosome 8"/>
</dbReference>
<dbReference type="SMART" id="SM01119">
    <property type="entry name" value="D-ser_dehydrat"/>
    <property type="match status" value="1"/>
</dbReference>
<dbReference type="GeneTree" id="ENSGT00390000018786"/>
<dbReference type="OrthoDB" id="20198at2759"/>
<dbReference type="Ensembl" id="ENSECRT00000020548.1">
    <property type="protein sequence ID" value="ENSECRP00000020114.1"/>
    <property type="gene ID" value="ENSECRG00000013520.1"/>
</dbReference>
<comment type="catalytic activity">
    <reaction evidence="8">
        <text>D-serine = pyruvate + NH4(+)</text>
        <dbReference type="Rhea" id="RHEA:13977"/>
        <dbReference type="ChEBI" id="CHEBI:15361"/>
        <dbReference type="ChEBI" id="CHEBI:28938"/>
        <dbReference type="ChEBI" id="CHEBI:35247"/>
        <dbReference type="EC" id="4.3.1.18"/>
    </reaction>
    <physiologicalReaction direction="left-to-right" evidence="8">
        <dbReference type="Rhea" id="RHEA:13978"/>
    </physiologicalReaction>
</comment>
<evidence type="ECO:0000256" key="1">
    <source>
        <dbReference type="ARBA" id="ARBA00001933"/>
    </source>
</evidence>
<evidence type="ECO:0000256" key="5">
    <source>
        <dbReference type="ARBA" id="ARBA00022833"/>
    </source>
</evidence>
<dbReference type="Pfam" id="PF01168">
    <property type="entry name" value="Ala_racemase_N"/>
    <property type="match status" value="1"/>
</dbReference>
<dbReference type="GeneID" id="114655750"/>
<gene>
    <name evidence="13" type="primary">zgc:162816</name>
</gene>
<comment type="cofactor">
    <cofactor evidence="2">
        <name>Zn(2+)</name>
        <dbReference type="ChEBI" id="CHEBI:29105"/>
    </cofactor>
</comment>
<dbReference type="GO" id="GO:0008721">
    <property type="term" value="F:D-serine ammonia-lyase activity"/>
    <property type="evidence" value="ECO:0007669"/>
    <property type="project" value="UniProtKB-EC"/>
</dbReference>
<accession>A0A8C4SQD9</accession>